<evidence type="ECO:0000313" key="2">
    <source>
        <dbReference type="EMBL" id="MFD0804113.1"/>
    </source>
</evidence>
<dbReference type="InterPro" id="IPR042099">
    <property type="entry name" value="ANL_N_sf"/>
</dbReference>
<dbReference type="SUPFAM" id="SSF56801">
    <property type="entry name" value="Acetyl-CoA synthetase-like"/>
    <property type="match status" value="1"/>
</dbReference>
<accession>A0ABW3BLE5</accession>
<evidence type="ECO:0000313" key="3">
    <source>
        <dbReference type="Proteomes" id="UP001596956"/>
    </source>
</evidence>
<feature type="non-terminal residue" evidence="2">
    <location>
        <position position="108"/>
    </location>
</feature>
<dbReference type="Proteomes" id="UP001596956">
    <property type="component" value="Unassembled WGS sequence"/>
</dbReference>
<reference evidence="3" key="1">
    <citation type="journal article" date="2019" name="Int. J. Syst. Evol. Microbiol.">
        <title>The Global Catalogue of Microorganisms (GCM) 10K type strain sequencing project: providing services to taxonomists for standard genome sequencing and annotation.</title>
        <authorList>
            <consortium name="The Broad Institute Genomics Platform"/>
            <consortium name="The Broad Institute Genome Sequencing Center for Infectious Disease"/>
            <person name="Wu L."/>
            <person name="Ma J."/>
        </authorList>
    </citation>
    <scope>NUCLEOTIDE SEQUENCE [LARGE SCALE GENOMIC DNA]</scope>
    <source>
        <strain evidence="3">CCUG 63369</strain>
    </source>
</reference>
<organism evidence="2 3">
    <name type="scientific">Streptomonospora algeriensis</name>
    <dbReference type="NCBI Taxonomy" id="995084"/>
    <lineage>
        <taxon>Bacteria</taxon>
        <taxon>Bacillati</taxon>
        <taxon>Actinomycetota</taxon>
        <taxon>Actinomycetes</taxon>
        <taxon>Streptosporangiales</taxon>
        <taxon>Nocardiopsidaceae</taxon>
        <taxon>Streptomonospora</taxon>
    </lineage>
</organism>
<protein>
    <submittedName>
        <fullName evidence="2">AMP-binding protein</fullName>
    </submittedName>
</protein>
<proteinExistence type="predicted"/>
<dbReference type="Pfam" id="PF00501">
    <property type="entry name" value="AMP-binding"/>
    <property type="match status" value="1"/>
</dbReference>
<gene>
    <name evidence="2" type="ORF">ACFQZU_22750</name>
</gene>
<comment type="caution">
    <text evidence="2">The sequence shown here is derived from an EMBL/GenBank/DDBJ whole genome shotgun (WGS) entry which is preliminary data.</text>
</comment>
<sequence length="108" mass="11200">MPDPAQQVRDWLATYDTPAASVAELLCDRHPRERVALTQIGADLHGRDLTYGELADRSAALAAGMASAGVGRGDHVATMVAAGADLAVAALAVWRLGAVHLPLLTAFA</sequence>
<dbReference type="Gene3D" id="3.40.50.12780">
    <property type="entry name" value="N-terminal domain of ligase-like"/>
    <property type="match status" value="1"/>
</dbReference>
<evidence type="ECO:0000259" key="1">
    <source>
        <dbReference type="Pfam" id="PF00501"/>
    </source>
</evidence>
<feature type="domain" description="AMP-dependent synthetase/ligase" evidence="1">
    <location>
        <begin position="28"/>
        <end position="106"/>
    </location>
</feature>
<dbReference type="EMBL" id="JBHTHR010001368">
    <property type="protein sequence ID" value="MFD0804113.1"/>
    <property type="molecule type" value="Genomic_DNA"/>
</dbReference>
<dbReference type="InterPro" id="IPR000873">
    <property type="entry name" value="AMP-dep_synth/lig_dom"/>
</dbReference>
<keyword evidence="3" id="KW-1185">Reference proteome</keyword>
<name>A0ABW3BLE5_9ACTN</name>